<organism evidence="1 3">
    <name type="scientific">Bradyrhizobium elkanii</name>
    <dbReference type="NCBI Taxonomy" id="29448"/>
    <lineage>
        <taxon>Bacteria</taxon>
        <taxon>Pseudomonadati</taxon>
        <taxon>Pseudomonadota</taxon>
        <taxon>Alphaproteobacteria</taxon>
        <taxon>Hyphomicrobiales</taxon>
        <taxon>Nitrobacteraceae</taxon>
        <taxon>Bradyrhizobium</taxon>
    </lineage>
</organism>
<protein>
    <submittedName>
        <fullName evidence="1">Uncharacterized protein</fullName>
    </submittedName>
</protein>
<dbReference type="GeneID" id="92956760"/>
<name>A0A4Q4K6X5_BRAEL</name>
<evidence type="ECO:0000313" key="2">
    <source>
        <dbReference type="EMBL" id="MEY9314808.1"/>
    </source>
</evidence>
<reference evidence="1" key="1">
    <citation type="submission" date="2021-02" db="EMBL/GenBank/DDBJ databases">
        <title>Genomic Encyclopedia of Type Strains, Phase IV (KMG-V): Genome sequencing to study the core and pangenomes of soil and plant-associated prokaryotes.</title>
        <authorList>
            <person name="Whitman W."/>
        </authorList>
    </citation>
    <scope>NUCLEOTIDE SEQUENCE</scope>
    <source>
        <strain evidence="1">USDA 406</strain>
    </source>
</reference>
<keyword evidence="4" id="KW-1185">Reference proteome</keyword>
<sequence>MNGFAPTRQALILRDHALMQAYSCMKAQRLIDDALCQRRITEYKLQPMSGDELAIQRPTGD</sequence>
<evidence type="ECO:0000313" key="3">
    <source>
        <dbReference type="Proteomes" id="UP000673383"/>
    </source>
</evidence>
<dbReference type="AlphaFoldDB" id="A0A4Q4K6X5"/>
<evidence type="ECO:0000313" key="4">
    <source>
        <dbReference type="Proteomes" id="UP001565471"/>
    </source>
</evidence>
<dbReference type="EMBL" id="JBGBZA010000002">
    <property type="protein sequence ID" value="MEY9314808.1"/>
    <property type="molecule type" value="Genomic_DNA"/>
</dbReference>
<evidence type="ECO:0000313" key="1">
    <source>
        <dbReference type="EMBL" id="MBP1299632.1"/>
    </source>
</evidence>
<dbReference type="RefSeq" id="WP_016845961.1">
    <property type="nucleotide sequence ID" value="NZ_BJNL01000175.1"/>
</dbReference>
<dbReference type="Proteomes" id="UP000673383">
    <property type="component" value="Unassembled WGS sequence"/>
</dbReference>
<gene>
    <name evidence="2" type="ORF">ABIF29_001607</name>
    <name evidence="1" type="ORF">JOH49_009385</name>
</gene>
<proteinExistence type="predicted"/>
<accession>A0A4Q4K6X5</accession>
<reference evidence="2 4" key="2">
    <citation type="submission" date="2024-07" db="EMBL/GenBank/DDBJ databases">
        <title>Genomic Encyclopedia of Type Strains, Phase V (KMG-V): Genome sequencing to study the core and pangenomes of soil and plant-associated prokaryotes.</title>
        <authorList>
            <person name="Whitman W."/>
        </authorList>
    </citation>
    <scope>NUCLEOTIDE SEQUENCE [LARGE SCALE GENOMIC DNA]</scope>
    <source>
        <strain evidence="2 4">USDA 415</strain>
    </source>
</reference>
<dbReference type="EMBL" id="JAFICZ010000001">
    <property type="protein sequence ID" value="MBP1299632.1"/>
    <property type="molecule type" value="Genomic_DNA"/>
</dbReference>
<dbReference type="Proteomes" id="UP001565471">
    <property type="component" value="Unassembled WGS sequence"/>
</dbReference>
<comment type="caution">
    <text evidence="1">The sequence shown here is derived from an EMBL/GenBank/DDBJ whole genome shotgun (WGS) entry which is preliminary data.</text>
</comment>